<gene>
    <name evidence="3" type="ORF">NDES1114_LOCUS22277</name>
</gene>
<dbReference type="EMBL" id="HBGF01033282">
    <property type="protein sequence ID" value="CAD9130621.1"/>
    <property type="molecule type" value="Transcribed_RNA"/>
</dbReference>
<sequence length="128" mass="13048">MQPMGDGAGPAPTPTRAPTTAANSSSAFYVFEAVCVLLLIASGLALRARRAQLLWKQQQRYQRLAQYSTAHGSGASGSVPAGATAVPVVSTSTPATPAASGAAKHGDDRPTSSMGERRHARSASALLS</sequence>
<feature type="region of interest" description="Disordered" evidence="1">
    <location>
        <begin position="1"/>
        <end position="21"/>
    </location>
</feature>
<organism evidence="3">
    <name type="scientific">Neobodo designis</name>
    <name type="common">Flagellated protozoan</name>
    <name type="synonym">Bodo designis</name>
    <dbReference type="NCBI Taxonomy" id="312471"/>
    <lineage>
        <taxon>Eukaryota</taxon>
        <taxon>Discoba</taxon>
        <taxon>Euglenozoa</taxon>
        <taxon>Kinetoplastea</taxon>
        <taxon>Metakinetoplastina</taxon>
        <taxon>Neobodonida</taxon>
        <taxon>Neobodo</taxon>
    </lineage>
</organism>
<reference evidence="3" key="1">
    <citation type="submission" date="2021-01" db="EMBL/GenBank/DDBJ databases">
        <authorList>
            <person name="Corre E."/>
            <person name="Pelletier E."/>
            <person name="Niang G."/>
            <person name="Scheremetjew M."/>
            <person name="Finn R."/>
            <person name="Kale V."/>
            <person name="Holt S."/>
            <person name="Cochrane G."/>
            <person name="Meng A."/>
            <person name="Brown T."/>
            <person name="Cohen L."/>
        </authorList>
    </citation>
    <scope>NUCLEOTIDE SEQUENCE</scope>
    <source>
        <strain evidence="3">CCAP 1951/1</strain>
    </source>
</reference>
<feature type="transmembrane region" description="Helical" evidence="2">
    <location>
        <begin position="26"/>
        <end position="46"/>
    </location>
</feature>
<keyword evidence="2" id="KW-1133">Transmembrane helix</keyword>
<evidence type="ECO:0000256" key="2">
    <source>
        <dbReference type="SAM" id="Phobius"/>
    </source>
</evidence>
<protein>
    <submittedName>
        <fullName evidence="3">Uncharacterized protein</fullName>
    </submittedName>
</protein>
<dbReference type="AlphaFoldDB" id="A0A7S1MGM9"/>
<feature type="region of interest" description="Disordered" evidence="1">
    <location>
        <begin position="87"/>
        <end position="128"/>
    </location>
</feature>
<proteinExistence type="predicted"/>
<feature type="compositionally biased region" description="Low complexity" evidence="1">
    <location>
        <begin position="87"/>
        <end position="103"/>
    </location>
</feature>
<evidence type="ECO:0000256" key="1">
    <source>
        <dbReference type="SAM" id="MobiDB-lite"/>
    </source>
</evidence>
<keyword evidence="2" id="KW-0472">Membrane</keyword>
<evidence type="ECO:0000313" key="3">
    <source>
        <dbReference type="EMBL" id="CAD9130621.1"/>
    </source>
</evidence>
<keyword evidence="2" id="KW-0812">Transmembrane</keyword>
<accession>A0A7S1MGM9</accession>
<name>A0A7S1MGM9_NEODS</name>